<keyword evidence="3 7" id="KW-0547">Nucleotide-binding</keyword>
<proteinExistence type="predicted"/>
<dbReference type="GO" id="GO:0030447">
    <property type="term" value="P:filamentous growth"/>
    <property type="evidence" value="ECO:0007669"/>
    <property type="project" value="UniProtKB-ARBA"/>
</dbReference>
<feature type="binding site" evidence="7">
    <location>
        <position position="256"/>
    </location>
    <ligand>
        <name>ATP</name>
        <dbReference type="ChEBI" id="CHEBI:30616"/>
    </ligand>
</feature>
<feature type="region of interest" description="Disordered" evidence="10">
    <location>
        <begin position="481"/>
        <end position="609"/>
    </location>
</feature>
<dbReference type="PROSITE" id="PS00107">
    <property type="entry name" value="PROTEIN_KINASE_ATP"/>
    <property type="match status" value="1"/>
</dbReference>
<dbReference type="InterPro" id="IPR008271">
    <property type="entry name" value="Ser/Thr_kinase_AS"/>
</dbReference>
<protein>
    <submittedName>
        <fullName evidence="12">DEKNAAC100301</fullName>
    </submittedName>
</protein>
<feature type="compositionally biased region" description="Acidic residues" evidence="10">
    <location>
        <begin position="493"/>
        <end position="530"/>
    </location>
</feature>
<keyword evidence="1" id="KW-0723">Serine/threonine-protein kinase</keyword>
<evidence type="ECO:0000256" key="6">
    <source>
        <dbReference type="PIRSR" id="PIRSR630616-1"/>
    </source>
</evidence>
<dbReference type="PROSITE" id="PS00108">
    <property type="entry name" value="PROTEIN_KINASE_ST"/>
    <property type="match status" value="1"/>
</dbReference>
<dbReference type="EMBL" id="CAACVR010000001">
    <property type="protein sequence ID" value="VEU20070.1"/>
    <property type="molecule type" value="Genomic_DNA"/>
</dbReference>
<keyword evidence="2" id="KW-0808">Transferase</keyword>
<evidence type="ECO:0000256" key="8">
    <source>
        <dbReference type="PIRSR" id="PIRSR630616-3"/>
    </source>
</evidence>
<dbReference type="InterPro" id="IPR016024">
    <property type="entry name" value="ARM-type_fold"/>
</dbReference>
<feature type="compositionally biased region" description="Polar residues" evidence="10">
    <location>
        <begin position="483"/>
        <end position="492"/>
    </location>
</feature>
<dbReference type="SUPFAM" id="SSF48371">
    <property type="entry name" value="ARM repeat"/>
    <property type="match status" value="1"/>
</dbReference>
<dbReference type="PROSITE" id="PS50011">
    <property type="entry name" value="PROTEIN_KINASE_DOM"/>
    <property type="match status" value="1"/>
</dbReference>
<sequence>MLNLQTQSHAAVHAAIQTGNSYSTGVVCHIEDVGEASEDEQDSLHEQIKVVSDQASSDQEDTDEEFREYYTELPRRYKLVAKIGEGAFSRVFKALDTACDEYVAIKVIDKKGMKTAQIDSAMKEIAIMRRLRHHNIVKLYGYQNSQKSRFCFLFLEYVAGGEIFNQIIKYTYFSENLARHVIRQLAQAVKYLHDSGVVHRDIKPENILFTPVDIIPRDKEEQFLARRKSDDNRKIDEGQFVKGYGSAGIGTAKLADFGLSTVLATDDMRAKTPCGTVGYTSPEQHLNMGYTKKVDLWAIGCVLYTLVVGFPPFYSNSGNSKDISIKVARGEYKFLSPWFDEVSQECKNLISNLLTVDPNKRHSIDDLLMDPWMTKGYEDEIPATKSSVAAADAPSSTTFDQELFSKFTHQLVTENNVDDYFGVADQQLITTPRAEAIRLVFNTGTTVQRASSPMGDGVRFTRDIDDAMDSLSFAGIPRKTGKSAWSLSSTSEADGDDDDDGEDDDDDDDDNDDDSDDDDDDDDYDDDIESVENLSDAIYPPRVADSDPTSYPQSFLSSRSSCSFNLSDQSPHVVGAEIADDQTGSRRRSSVSFQLKTGPVRRNRASSNPASNTLAYLSSCQGCYPKSPCPKNVTVESQECSEGFDNAKRIPKMCRRPTPYIRCSMDEMGSMDALDSANCIDPKNEAFDLKLEASTILNRRRLSTSVSHK</sequence>
<evidence type="ECO:0000256" key="2">
    <source>
        <dbReference type="ARBA" id="ARBA00022679"/>
    </source>
</evidence>
<accession>A0A448YGM1</accession>
<keyword evidence="4" id="KW-0418">Kinase</keyword>
<evidence type="ECO:0000256" key="5">
    <source>
        <dbReference type="ARBA" id="ARBA00022840"/>
    </source>
</evidence>
<dbReference type="InParanoid" id="A0A448YGM1"/>
<reference evidence="12 13" key="1">
    <citation type="submission" date="2018-12" db="EMBL/GenBank/DDBJ databases">
        <authorList>
            <person name="Tiukova I."/>
            <person name="Dainat J."/>
        </authorList>
    </citation>
    <scope>NUCLEOTIDE SEQUENCE [LARGE SCALE GENOMIC DNA]</scope>
</reference>
<dbReference type="SUPFAM" id="SSF56112">
    <property type="entry name" value="Protein kinase-like (PK-like)"/>
    <property type="match status" value="1"/>
</dbReference>
<evidence type="ECO:0000256" key="4">
    <source>
        <dbReference type="ARBA" id="ARBA00022777"/>
    </source>
</evidence>
<name>A0A448YGM1_BRENA</name>
<feature type="cross-link" description="Glycyl lysine isopeptide (Lys-Gly) (interchain with G-Cter in SUMO2)" evidence="8">
    <location>
        <position position="203"/>
    </location>
</feature>
<dbReference type="OrthoDB" id="1738954at2759"/>
<dbReference type="STRING" id="13370.A0A448YGM1"/>
<dbReference type="InterPro" id="IPR000719">
    <property type="entry name" value="Prot_kinase_dom"/>
</dbReference>
<evidence type="ECO:0000256" key="1">
    <source>
        <dbReference type="ARBA" id="ARBA00022527"/>
    </source>
</evidence>
<dbReference type="GO" id="GO:0005524">
    <property type="term" value="F:ATP binding"/>
    <property type="evidence" value="ECO:0007669"/>
    <property type="project" value="UniProtKB-UniRule"/>
</dbReference>
<dbReference type="Gene3D" id="1.10.510.10">
    <property type="entry name" value="Transferase(Phosphotransferase) domain 1"/>
    <property type="match status" value="1"/>
</dbReference>
<dbReference type="InterPro" id="IPR030616">
    <property type="entry name" value="Aur-like"/>
</dbReference>
<dbReference type="GO" id="GO:0004674">
    <property type="term" value="F:protein serine/threonine kinase activity"/>
    <property type="evidence" value="ECO:0007669"/>
    <property type="project" value="UniProtKB-KW"/>
</dbReference>
<keyword evidence="5 7" id="KW-0067">ATP-binding</keyword>
<feature type="active site" description="Proton acceptor" evidence="6">
    <location>
        <position position="201"/>
    </location>
</feature>
<dbReference type="InterPro" id="IPR017441">
    <property type="entry name" value="Protein_kinase_ATP_BS"/>
</dbReference>
<feature type="compositionally biased region" description="Low complexity" evidence="10">
    <location>
        <begin position="554"/>
        <end position="567"/>
    </location>
</feature>
<dbReference type="InterPro" id="IPR011009">
    <property type="entry name" value="Kinase-like_dom_sf"/>
</dbReference>
<dbReference type="AlphaFoldDB" id="A0A448YGM1"/>
<gene>
    <name evidence="12" type="ORF">BRENAR_LOCUS805</name>
</gene>
<dbReference type="Pfam" id="PF00069">
    <property type="entry name" value="Pkinase"/>
    <property type="match status" value="1"/>
</dbReference>
<organism evidence="12 13">
    <name type="scientific">Brettanomyces naardenensis</name>
    <name type="common">Yeast</name>
    <dbReference type="NCBI Taxonomy" id="13370"/>
    <lineage>
        <taxon>Eukaryota</taxon>
        <taxon>Fungi</taxon>
        <taxon>Dikarya</taxon>
        <taxon>Ascomycota</taxon>
        <taxon>Saccharomycotina</taxon>
        <taxon>Pichiomycetes</taxon>
        <taxon>Pichiales</taxon>
        <taxon>Pichiaceae</taxon>
        <taxon>Brettanomyces</taxon>
    </lineage>
</organism>
<evidence type="ECO:0000256" key="3">
    <source>
        <dbReference type="ARBA" id="ARBA00022741"/>
    </source>
</evidence>
<keyword evidence="13" id="KW-1185">Reference proteome</keyword>
<feature type="binding site" evidence="7 9">
    <location>
        <position position="106"/>
    </location>
    <ligand>
        <name>ATP</name>
        <dbReference type="ChEBI" id="CHEBI:30616"/>
    </ligand>
</feature>
<dbReference type="Proteomes" id="UP000290900">
    <property type="component" value="Unassembled WGS sequence"/>
</dbReference>
<evidence type="ECO:0000256" key="7">
    <source>
        <dbReference type="PIRSR" id="PIRSR630616-2"/>
    </source>
</evidence>
<feature type="domain" description="Protein kinase" evidence="11">
    <location>
        <begin position="77"/>
        <end position="373"/>
    </location>
</feature>
<feature type="binding site" evidence="7">
    <location>
        <begin position="205"/>
        <end position="206"/>
    </location>
    <ligand>
        <name>ATP</name>
        <dbReference type="ChEBI" id="CHEBI:30616"/>
    </ligand>
</feature>
<dbReference type="PANTHER" id="PTHR24350">
    <property type="entry name" value="SERINE/THREONINE-PROTEIN KINASE IAL-RELATED"/>
    <property type="match status" value="1"/>
</dbReference>
<evidence type="ECO:0000259" key="11">
    <source>
        <dbReference type="PROSITE" id="PS50011"/>
    </source>
</evidence>
<dbReference type="SMART" id="SM00220">
    <property type="entry name" value="S_TKc"/>
    <property type="match status" value="1"/>
</dbReference>
<evidence type="ECO:0000256" key="9">
    <source>
        <dbReference type="PROSITE-ProRule" id="PRU10141"/>
    </source>
</evidence>
<evidence type="ECO:0000313" key="12">
    <source>
        <dbReference type="EMBL" id="VEU20070.1"/>
    </source>
</evidence>
<evidence type="ECO:0000256" key="10">
    <source>
        <dbReference type="SAM" id="MobiDB-lite"/>
    </source>
</evidence>
<evidence type="ECO:0000313" key="13">
    <source>
        <dbReference type="Proteomes" id="UP000290900"/>
    </source>
</evidence>